<dbReference type="InterPro" id="IPR002110">
    <property type="entry name" value="Ankyrin_rpt"/>
</dbReference>
<dbReference type="PANTHER" id="PTHR24173:SF74">
    <property type="entry name" value="ANKYRIN REPEAT DOMAIN-CONTAINING PROTEIN 16"/>
    <property type="match status" value="1"/>
</dbReference>
<dbReference type="Gene3D" id="2.20.110.10">
    <property type="entry name" value="Histone H3 K4-specific methyltransferase SET7/9 N-terminal domain"/>
    <property type="match status" value="2"/>
</dbReference>
<feature type="chain" id="PRO_5032772553" evidence="5">
    <location>
        <begin position="24"/>
        <end position="461"/>
    </location>
</feature>
<evidence type="ECO:0000256" key="1">
    <source>
        <dbReference type="ARBA" id="ARBA00022737"/>
    </source>
</evidence>
<keyword evidence="1" id="KW-0677">Repeat</keyword>
<dbReference type="Proteomes" id="UP000601435">
    <property type="component" value="Unassembled WGS sequence"/>
</dbReference>
<accession>A0A812W5L1</accession>
<evidence type="ECO:0000256" key="4">
    <source>
        <dbReference type="SAM" id="MobiDB-lite"/>
    </source>
</evidence>
<proteinExistence type="predicted"/>
<keyword evidence="7" id="KW-1185">Reference proteome</keyword>
<dbReference type="EMBL" id="CAJNJA010032363">
    <property type="protein sequence ID" value="CAE7666398.1"/>
    <property type="molecule type" value="Genomic_DNA"/>
</dbReference>
<comment type="caution">
    <text evidence="6">The sequence shown here is derived from an EMBL/GenBank/DDBJ whole genome shotgun (WGS) entry which is preliminary data.</text>
</comment>
<dbReference type="PROSITE" id="PS50297">
    <property type="entry name" value="ANK_REP_REGION"/>
    <property type="match status" value="3"/>
</dbReference>
<dbReference type="PROSITE" id="PS50088">
    <property type="entry name" value="ANK_REPEAT"/>
    <property type="match status" value="3"/>
</dbReference>
<keyword evidence="5" id="KW-0732">Signal</keyword>
<dbReference type="InterPro" id="IPR003409">
    <property type="entry name" value="MORN"/>
</dbReference>
<feature type="compositionally biased region" description="Basic and acidic residues" evidence="4">
    <location>
        <begin position="407"/>
        <end position="416"/>
    </location>
</feature>
<dbReference type="Pfam" id="PF12796">
    <property type="entry name" value="Ank_2"/>
    <property type="match status" value="2"/>
</dbReference>
<sequence>MGRMQAPLRTGALLCMCLAGIWSLGVPVSFLCTTSRRRAMPTAFPSCRIPLPGRRPHVCLHAGVPDDLAGVRLPKYVEISQEALLAAAVVQNKKDDLRKLLDAGAPLEAISGKGRTALACAAVADDEESARLLLDKGAQLEALDDSGRTPLALAAAYGNFALVRFFVEAGANIEARDNGKMTALLWASVNGNEDVVRFLLDNGADIHAEDEDGMTALKLATLGKRDDVMKLLLLVEAVASGSSSADGAQASVYWGDFCRGQKDGSGICEWEEGSRYAGQWRAGLISGHGALTSDSGSRKYRGQWVHSKKHGRGVYTWPDGREHRGQYQLDTASGFGTFSWPDGKQYHGFWHNAHIIGPGVFSAPGHSDRPMEVDVNLFPAELKAELANQLDAMPLLGTLPSQSEQGELERTPDTKHRSLGITKADSQDAGVKSSVRQRTTANPFATVATPLRRFLAARGGA</sequence>
<feature type="compositionally biased region" description="Polar residues" evidence="4">
    <location>
        <begin position="434"/>
        <end position="443"/>
    </location>
</feature>
<protein>
    <submittedName>
        <fullName evidence="6">UACA protein</fullName>
    </submittedName>
</protein>
<dbReference type="Gene3D" id="1.25.40.20">
    <property type="entry name" value="Ankyrin repeat-containing domain"/>
    <property type="match status" value="1"/>
</dbReference>
<dbReference type="SMART" id="SM00698">
    <property type="entry name" value="MORN"/>
    <property type="match status" value="4"/>
</dbReference>
<dbReference type="SMART" id="SM00248">
    <property type="entry name" value="ANK"/>
    <property type="match status" value="4"/>
</dbReference>
<dbReference type="SUPFAM" id="SSF48403">
    <property type="entry name" value="Ankyrin repeat"/>
    <property type="match status" value="1"/>
</dbReference>
<evidence type="ECO:0000313" key="6">
    <source>
        <dbReference type="EMBL" id="CAE7666398.1"/>
    </source>
</evidence>
<evidence type="ECO:0000256" key="3">
    <source>
        <dbReference type="PROSITE-ProRule" id="PRU00023"/>
    </source>
</evidence>
<feature type="repeat" description="ANK" evidence="3">
    <location>
        <begin position="146"/>
        <end position="178"/>
    </location>
</feature>
<evidence type="ECO:0000313" key="7">
    <source>
        <dbReference type="Proteomes" id="UP000601435"/>
    </source>
</evidence>
<evidence type="ECO:0000256" key="2">
    <source>
        <dbReference type="ARBA" id="ARBA00023043"/>
    </source>
</evidence>
<feature type="region of interest" description="Disordered" evidence="4">
    <location>
        <begin position="399"/>
        <end position="444"/>
    </location>
</feature>
<feature type="repeat" description="ANK" evidence="3">
    <location>
        <begin position="113"/>
        <end position="145"/>
    </location>
</feature>
<feature type="repeat" description="ANK" evidence="3">
    <location>
        <begin position="179"/>
        <end position="211"/>
    </location>
</feature>
<organism evidence="6 7">
    <name type="scientific">Symbiodinium necroappetens</name>
    <dbReference type="NCBI Taxonomy" id="1628268"/>
    <lineage>
        <taxon>Eukaryota</taxon>
        <taxon>Sar</taxon>
        <taxon>Alveolata</taxon>
        <taxon>Dinophyceae</taxon>
        <taxon>Suessiales</taxon>
        <taxon>Symbiodiniaceae</taxon>
        <taxon>Symbiodinium</taxon>
    </lineage>
</organism>
<evidence type="ECO:0000256" key="5">
    <source>
        <dbReference type="SAM" id="SignalP"/>
    </source>
</evidence>
<dbReference type="InterPro" id="IPR036770">
    <property type="entry name" value="Ankyrin_rpt-contain_sf"/>
</dbReference>
<dbReference type="PANTHER" id="PTHR24173">
    <property type="entry name" value="ANKYRIN REPEAT CONTAINING"/>
    <property type="match status" value="1"/>
</dbReference>
<keyword evidence="2 3" id="KW-0040">ANK repeat</keyword>
<dbReference type="Pfam" id="PF02493">
    <property type="entry name" value="MORN"/>
    <property type="match status" value="4"/>
</dbReference>
<reference evidence="6" key="1">
    <citation type="submission" date="2021-02" db="EMBL/GenBank/DDBJ databases">
        <authorList>
            <person name="Dougan E. K."/>
            <person name="Rhodes N."/>
            <person name="Thang M."/>
            <person name="Chan C."/>
        </authorList>
    </citation>
    <scope>NUCLEOTIDE SEQUENCE</scope>
</reference>
<name>A0A812W5L1_9DINO</name>
<dbReference type="OrthoDB" id="10264606at2759"/>
<dbReference type="PRINTS" id="PR01415">
    <property type="entry name" value="ANKYRIN"/>
</dbReference>
<dbReference type="SUPFAM" id="SSF82185">
    <property type="entry name" value="Histone H3 K4-specific methyltransferase SET7/9 N-terminal domain"/>
    <property type="match status" value="1"/>
</dbReference>
<dbReference type="AlphaFoldDB" id="A0A812W5L1"/>
<feature type="signal peptide" evidence="5">
    <location>
        <begin position="1"/>
        <end position="23"/>
    </location>
</feature>
<gene>
    <name evidence="6" type="primary">UACA</name>
    <name evidence="6" type="ORF">SNEC2469_LOCUS19031</name>
</gene>